<dbReference type="Proteomes" id="UP000033423">
    <property type="component" value="Unassembled WGS sequence"/>
</dbReference>
<dbReference type="AlphaFoldDB" id="A0A0F3GL27"/>
<accession>A0A0F3GL27</accession>
<reference evidence="1 2" key="1">
    <citation type="submission" date="2015-02" db="EMBL/GenBank/DDBJ databases">
        <title>Single-cell genomics of uncultivated deep-branching MTB reveals a conserved set of magnetosome genes.</title>
        <authorList>
            <person name="Kolinko S."/>
            <person name="Richter M."/>
            <person name="Glockner F.O."/>
            <person name="Brachmann A."/>
            <person name="Schuler D."/>
        </authorList>
    </citation>
    <scope>NUCLEOTIDE SEQUENCE [LARGE SCALE GENOMIC DNA]</scope>
    <source>
        <strain evidence="1">TM-1</strain>
    </source>
</reference>
<sequence length="259" mass="31341">MTIAHEISHSYARRIRFRDIDKKLLEDFSKNVKTKSDKSIEKHMSTYINIMAEERFAEWFYFRHFYNGDIYFFLYNIWRTWLRLPQVKSNIEEYLSRSVFIMAAHDIENFDKIKRQYRKSSYEEERPVIDGYFTKQKDILTKNLGKWFNEDKIFDKNSIETAKKSFFIMSNMIAGFELDYFNEKLRNSICHTEKKGEKNIRRKIEKQKNAIISGEIVKENVTNPFLLIREIVRHYYDKENYLIKNVSPNVIMALILSLK</sequence>
<evidence type="ECO:0000313" key="2">
    <source>
        <dbReference type="Proteomes" id="UP000033423"/>
    </source>
</evidence>
<protein>
    <submittedName>
        <fullName evidence="1">Uncharacterized protein</fullName>
    </submittedName>
</protein>
<dbReference type="EMBL" id="LACI01002727">
    <property type="protein sequence ID" value="KJU81378.1"/>
    <property type="molecule type" value="Genomic_DNA"/>
</dbReference>
<evidence type="ECO:0000313" key="1">
    <source>
        <dbReference type="EMBL" id="KJU81378.1"/>
    </source>
</evidence>
<organism evidence="1 2">
    <name type="scientific">Candidatus Magnetobacterium bavaricum</name>
    <dbReference type="NCBI Taxonomy" id="29290"/>
    <lineage>
        <taxon>Bacteria</taxon>
        <taxon>Pseudomonadati</taxon>
        <taxon>Nitrospirota</taxon>
        <taxon>Thermodesulfovibrionia</taxon>
        <taxon>Thermodesulfovibrionales</taxon>
        <taxon>Candidatus Magnetobacteriaceae</taxon>
        <taxon>Candidatus Magnetobacterium</taxon>
    </lineage>
</organism>
<proteinExistence type="predicted"/>
<comment type="caution">
    <text evidence="1">The sequence shown here is derived from an EMBL/GenBank/DDBJ whole genome shotgun (WGS) entry which is preliminary data.</text>
</comment>
<keyword evidence="2" id="KW-1185">Reference proteome</keyword>
<name>A0A0F3GL27_9BACT</name>
<gene>
    <name evidence="1" type="ORF">MBAV_006430</name>
</gene>